<proteinExistence type="predicted"/>
<protein>
    <recommendedName>
        <fullName evidence="2">histidine kinase</fullName>
        <ecNumber evidence="2">2.7.13.3</ecNumber>
    </recommendedName>
</protein>
<evidence type="ECO:0000256" key="6">
    <source>
        <dbReference type="ARBA" id="ARBA00022777"/>
    </source>
</evidence>
<evidence type="ECO:0000256" key="1">
    <source>
        <dbReference type="ARBA" id="ARBA00000085"/>
    </source>
</evidence>
<dbReference type="InterPro" id="IPR011712">
    <property type="entry name" value="Sig_transdc_His_kin_sub3_dim/P"/>
</dbReference>
<dbReference type="EC" id="2.7.13.3" evidence="2"/>
<dbReference type="InterPro" id="IPR003594">
    <property type="entry name" value="HATPase_dom"/>
</dbReference>
<feature type="domain" description="Histidine kinase/HSP90-like ATPase" evidence="10">
    <location>
        <begin position="354"/>
        <end position="444"/>
    </location>
</feature>
<dbReference type="Pfam" id="PF02518">
    <property type="entry name" value="HATPase_c"/>
    <property type="match status" value="1"/>
</dbReference>
<evidence type="ECO:0000256" key="8">
    <source>
        <dbReference type="ARBA" id="ARBA00023012"/>
    </source>
</evidence>
<dbReference type="Gene3D" id="1.20.5.1930">
    <property type="match status" value="1"/>
</dbReference>
<evidence type="ECO:0000256" key="2">
    <source>
        <dbReference type="ARBA" id="ARBA00012438"/>
    </source>
</evidence>
<accession>A0A9W6P3C1</accession>
<evidence type="ECO:0000256" key="9">
    <source>
        <dbReference type="SAM" id="Phobius"/>
    </source>
</evidence>
<dbReference type="InterPro" id="IPR025828">
    <property type="entry name" value="Put_sensor_dom"/>
</dbReference>
<dbReference type="SUPFAM" id="SSF55874">
    <property type="entry name" value="ATPase domain of HSP90 chaperone/DNA topoisomerase II/histidine kinase"/>
    <property type="match status" value="1"/>
</dbReference>
<comment type="caution">
    <text evidence="11">The sequence shown here is derived from an EMBL/GenBank/DDBJ whole genome shotgun (WGS) entry which is preliminary data.</text>
</comment>
<dbReference type="Gene3D" id="3.30.565.10">
    <property type="entry name" value="Histidine kinase-like ATPase, C-terminal domain"/>
    <property type="match status" value="1"/>
</dbReference>
<keyword evidence="6 11" id="KW-0418">Kinase</keyword>
<dbReference type="PANTHER" id="PTHR24421">
    <property type="entry name" value="NITRATE/NITRITE SENSOR PROTEIN NARX-RELATED"/>
    <property type="match status" value="1"/>
</dbReference>
<gene>
    <name evidence="11" type="ORF">Nans01_08210</name>
</gene>
<keyword evidence="3" id="KW-0597">Phosphoprotein</keyword>
<name>A0A9W6P3C1_9ACTN</name>
<feature type="transmembrane region" description="Helical" evidence="9">
    <location>
        <begin position="192"/>
        <end position="214"/>
    </location>
</feature>
<evidence type="ECO:0000259" key="10">
    <source>
        <dbReference type="SMART" id="SM00387"/>
    </source>
</evidence>
<keyword evidence="9" id="KW-1133">Transmembrane helix</keyword>
<dbReference type="GO" id="GO:0005524">
    <property type="term" value="F:ATP binding"/>
    <property type="evidence" value="ECO:0007669"/>
    <property type="project" value="UniProtKB-KW"/>
</dbReference>
<feature type="transmembrane region" description="Helical" evidence="9">
    <location>
        <begin position="72"/>
        <end position="95"/>
    </location>
</feature>
<evidence type="ECO:0000256" key="5">
    <source>
        <dbReference type="ARBA" id="ARBA00022741"/>
    </source>
</evidence>
<keyword evidence="8" id="KW-0902">Two-component regulatory system</keyword>
<dbReference type="CDD" id="cd16917">
    <property type="entry name" value="HATPase_UhpB-NarQ-NarX-like"/>
    <property type="match status" value="1"/>
</dbReference>
<feature type="transmembrane region" description="Helical" evidence="9">
    <location>
        <begin position="35"/>
        <end position="60"/>
    </location>
</feature>
<reference evidence="11" key="1">
    <citation type="submission" date="2023-02" db="EMBL/GenBank/DDBJ databases">
        <title>Nocardiopsis ansamitocini NBRC 112285.</title>
        <authorList>
            <person name="Ichikawa N."/>
            <person name="Sato H."/>
            <person name="Tonouchi N."/>
        </authorList>
    </citation>
    <scope>NUCLEOTIDE SEQUENCE</scope>
    <source>
        <strain evidence="11">NBRC 112285</strain>
    </source>
</reference>
<keyword evidence="7" id="KW-0067">ATP-binding</keyword>
<evidence type="ECO:0000256" key="3">
    <source>
        <dbReference type="ARBA" id="ARBA00022553"/>
    </source>
</evidence>
<organism evidence="11 12">
    <name type="scientific">Nocardiopsis ansamitocini</name>
    <dbReference type="NCBI Taxonomy" id="1670832"/>
    <lineage>
        <taxon>Bacteria</taxon>
        <taxon>Bacillati</taxon>
        <taxon>Actinomycetota</taxon>
        <taxon>Actinomycetes</taxon>
        <taxon>Streptosporangiales</taxon>
        <taxon>Nocardiopsidaceae</taxon>
        <taxon>Nocardiopsis</taxon>
    </lineage>
</organism>
<dbReference type="RefSeq" id="WP_285757319.1">
    <property type="nucleotide sequence ID" value="NZ_BSQG01000001.1"/>
</dbReference>
<feature type="transmembrane region" description="Helical" evidence="9">
    <location>
        <begin position="142"/>
        <end position="172"/>
    </location>
</feature>
<dbReference type="Proteomes" id="UP001165092">
    <property type="component" value="Unassembled WGS sequence"/>
</dbReference>
<dbReference type="Pfam" id="PF07730">
    <property type="entry name" value="HisKA_3"/>
    <property type="match status" value="1"/>
</dbReference>
<comment type="catalytic activity">
    <reaction evidence="1">
        <text>ATP + protein L-histidine = ADP + protein N-phospho-L-histidine.</text>
        <dbReference type="EC" id="2.7.13.3"/>
    </reaction>
</comment>
<keyword evidence="9" id="KW-0472">Membrane</keyword>
<dbReference type="Pfam" id="PF13796">
    <property type="entry name" value="Sensor"/>
    <property type="match status" value="1"/>
</dbReference>
<evidence type="ECO:0000313" key="11">
    <source>
        <dbReference type="EMBL" id="GLU46470.1"/>
    </source>
</evidence>
<dbReference type="AlphaFoldDB" id="A0A9W6P3C1"/>
<sequence length="444" mass="47686">MTDIPAEQPLQAMRRRRYLVSAWPWRSAAHVVTTLIVTGVVLLLLAALAVPATLAISVLVDPLRALGPGEVLLLPVGIALFVLLAPAVTIPLGALERLRLRLVDDRPVRSGHRIPATPGLWPWLRTRYTEAATWYEFAYAGVLILVMLPLIGLLGMLLFMCGLVVFSPIFLFEQDDVPFSLGFTELTEPLQALPWSIGVVALLLCGGPYLLGLLTSGHALGARVLLGRESTDELRDELGQVTDSRARLVDAFEIERRRIERDLHDGAQQRLVALTMQLGMARLDVPAESPAAASVEQAHEQAKLLLAELRELIRGIHPQVLTDRGLAAALPELADRVALPVRVSVDIAERPPAHVESTAYFVVAEALTNLVKHSEATTAAVTAALHDGALVVEVHDDGQGGAEPGKGSGLTGLVDRVSVMDGTMTLSSPSGGPTLIRVELPCPK</sequence>
<dbReference type="SMART" id="SM00387">
    <property type="entry name" value="HATPase_c"/>
    <property type="match status" value="1"/>
</dbReference>
<dbReference type="InterPro" id="IPR036890">
    <property type="entry name" value="HATPase_C_sf"/>
</dbReference>
<dbReference type="GO" id="GO:0046983">
    <property type="term" value="F:protein dimerization activity"/>
    <property type="evidence" value="ECO:0007669"/>
    <property type="project" value="InterPro"/>
</dbReference>
<keyword evidence="5" id="KW-0547">Nucleotide-binding</keyword>
<dbReference type="GO" id="GO:0016020">
    <property type="term" value="C:membrane"/>
    <property type="evidence" value="ECO:0007669"/>
    <property type="project" value="InterPro"/>
</dbReference>
<evidence type="ECO:0000256" key="7">
    <source>
        <dbReference type="ARBA" id="ARBA00022840"/>
    </source>
</evidence>
<dbReference type="GO" id="GO:0000155">
    <property type="term" value="F:phosphorelay sensor kinase activity"/>
    <property type="evidence" value="ECO:0007669"/>
    <property type="project" value="InterPro"/>
</dbReference>
<dbReference type="EMBL" id="BSQG01000001">
    <property type="protein sequence ID" value="GLU46470.1"/>
    <property type="molecule type" value="Genomic_DNA"/>
</dbReference>
<keyword evidence="4" id="KW-0808">Transferase</keyword>
<evidence type="ECO:0000313" key="12">
    <source>
        <dbReference type="Proteomes" id="UP001165092"/>
    </source>
</evidence>
<keyword evidence="12" id="KW-1185">Reference proteome</keyword>
<keyword evidence="9" id="KW-0812">Transmembrane</keyword>
<dbReference type="InterPro" id="IPR050482">
    <property type="entry name" value="Sensor_HK_TwoCompSys"/>
</dbReference>
<evidence type="ECO:0000256" key="4">
    <source>
        <dbReference type="ARBA" id="ARBA00022679"/>
    </source>
</evidence>
<dbReference type="PANTHER" id="PTHR24421:SF10">
    <property type="entry name" value="NITRATE_NITRITE SENSOR PROTEIN NARQ"/>
    <property type="match status" value="1"/>
</dbReference>